<protein>
    <submittedName>
        <fullName evidence="1">Uncharacterized protein</fullName>
    </submittedName>
</protein>
<evidence type="ECO:0000313" key="1">
    <source>
        <dbReference type="EMBL" id="EGW53235.1"/>
    </source>
</evidence>
<dbReference type="EMBL" id="AFZB01000034">
    <property type="protein sequence ID" value="EGW53235.1"/>
    <property type="molecule type" value="Genomic_DNA"/>
</dbReference>
<sequence>MPKVRTIFTAEIENDIVWSKPKGFDKQIDSLFPQFIRRLPKHLFGTVIPGCFSESR</sequence>
<dbReference type="AlphaFoldDB" id="G2FIW5"/>
<reference evidence="1 2" key="1">
    <citation type="journal article" date="2011" name="ISME J.">
        <title>The endosymbionts of the deep-sea tubeworms Riftia pachyptila and Tevnia jerichonana share an identical physiology as revealed by proteogenomic analyses.</title>
        <authorList>
            <person name="Gardebrecht A."/>
            <person name="Markert S."/>
            <person name="Felbeck H."/>
            <person name="Thuermer A."/>
            <person name="Albrecht D."/>
            <person name="Wollherr A."/>
            <person name="Kabisch J."/>
            <person name="Lehmann R."/>
            <person name="Daniel R."/>
            <person name="Liesegang H."/>
            <person name="Hecker M."/>
            <person name="Sievert S.M."/>
            <person name="Schweder T."/>
        </authorList>
    </citation>
    <scope>NUCLEOTIDE SEQUENCE [LARGE SCALE GENOMIC DNA]</scope>
</reference>
<evidence type="ECO:0000313" key="2">
    <source>
        <dbReference type="Proteomes" id="UP000005167"/>
    </source>
</evidence>
<dbReference type="Proteomes" id="UP000005167">
    <property type="component" value="Unassembled WGS sequence"/>
</dbReference>
<proteinExistence type="predicted"/>
<keyword evidence="2" id="KW-1185">Reference proteome</keyword>
<accession>G2FIW5</accession>
<name>G2FIW5_9GAMM</name>
<comment type="caution">
    <text evidence="1">The sequence shown here is derived from an EMBL/GenBank/DDBJ whole genome shotgun (WGS) entry which is preliminary data.</text>
</comment>
<gene>
    <name evidence="1" type="ORF">TevJSym_bh00050</name>
</gene>
<organism evidence="1 2">
    <name type="scientific">endosymbiont of Tevnia jerichonana</name>
    <name type="common">vent Tica</name>
    <dbReference type="NCBI Taxonomy" id="1049564"/>
    <lineage>
        <taxon>Bacteria</taxon>
        <taxon>Pseudomonadati</taxon>
        <taxon>Pseudomonadota</taxon>
        <taxon>Gammaproteobacteria</taxon>
        <taxon>sulfur-oxidizing symbionts</taxon>
    </lineage>
</organism>